<evidence type="ECO:0000256" key="1">
    <source>
        <dbReference type="SAM" id="SignalP"/>
    </source>
</evidence>
<proteinExistence type="predicted"/>
<comment type="caution">
    <text evidence="2">The sequence shown here is derived from an EMBL/GenBank/DDBJ whole genome shotgun (WGS) entry which is preliminary data.</text>
</comment>
<keyword evidence="1" id="KW-0732">Signal</keyword>
<evidence type="ECO:0000313" key="3">
    <source>
        <dbReference type="Proteomes" id="UP001589867"/>
    </source>
</evidence>
<protein>
    <submittedName>
        <fullName evidence="2">Uncharacterized protein</fullName>
    </submittedName>
</protein>
<accession>A0ABV6LVY6</accession>
<reference evidence="2 3" key="1">
    <citation type="submission" date="2024-09" db="EMBL/GenBank/DDBJ databases">
        <authorList>
            <person name="Sun Q."/>
            <person name="Mori K."/>
        </authorList>
    </citation>
    <scope>NUCLEOTIDE SEQUENCE [LARGE SCALE GENOMIC DNA]</scope>
    <source>
        <strain evidence="2 3">TBRC 3947</strain>
    </source>
</reference>
<name>A0ABV6LVY6_9ACTN</name>
<evidence type="ECO:0000313" key="2">
    <source>
        <dbReference type="EMBL" id="MFC0526584.1"/>
    </source>
</evidence>
<dbReference type="RefSeq" id="WP_377244733.1">
    <property type="nucleotide sequence ID" value="NZ_JBHLUH010000004.1"/>
</dbReference>
<gene>
    <name evidence="2" type="ORF">ACFFIA_02785</name>
</gene>
<dbReference type="EMBL" id="JBHLUH010000004">
    <property type="protein sequence ID" value="MFC0526584.1"/>
    <property type="molecule type" value="Genomic_DNA"/>
</dbReference>
<organism evidence="2 3">
    <name type="scientific">Phytohabitans kaempferiae</name>
    <dbReference type="NCBI Taxonomy" id="1620943"/>
    <lineage>
        <taxon>Bacteria</taxon>
        <taxon>Bacillati</taxon>
        <taxon>Actinomycetota</taxon>
        <taxon>Actinomycetes</taxon>
        <taxon>Micromonosporales</taxon>
        <taxon>Micromonosporaceae</taxon>
    </lineage>
</organism>
<sequence>MKLPRFKRRPLHIKLTASQAKAATTLHALAGLIARYSNLDGRRIRIDLTIRNEGDNR</sequence>
<feature type="chain" id="PRO_5046287259" evidence="1">
    <location>
        <begin position="23"/>
        <end position="57"/>
    </location>
</feature>
<dbReference type="Proteomes" id="UP001589867">
    <property type="component" value="Unassembled WGS sequence"/>
</dbReference>
<feature type="signal peptide" evidence="1">
    <location>
        <begin position="1"/>
        <end position="22"/>
    </location>
</feature>
<keyword evidence="3" id="KW-1185">Reference proteome</keyword>